<proteinExistence type="predicted"/>
<sequence length="103" mass="11804">MLPELKTTDPAIETIEKETIPQLRFGPDDVLTDPTLIHRRRHDADRAATLGNAYHGKLDIYFQTEDGAIKRVYTTVWATHEEYLTLKSGISLPLRAILSFDFY</sequence>
<protein>
    <submittedName>
        <fullName evidence="1">Uncharacterized protein</fullName>
    </submittedName>
</protein>
<accession>A0A212TE10</accession>
<dbReference type="OrthoDB" id="982075at2"/>
<dbReference type="EMBL" id="FYEW01000001">
    <property type="protein sequence ID" value="SNC64269.1"/>
    <property type="molecule type" value="Genomic_DNA"/>
</dbReference>
<dbReference type="RefSeq" id="WP_088842320.1">
    <property type="nucleotide sequence ID" value="NZ_FYEW01000001.1"/>
</dbReference>
<dbReference type="Proteomes" id="UP000198131">
    <property type="component" value="Unassembled WGS sequence"/>
</dbReference>
<evidence type="ECO:0000313" key="1">
    <source>
        <dbReference type="EMBL" id="SNC64269.1"/>
    </source>
</evidence>
<dbReference type="AlphaFoldDB" id="A0A212TE10"/>
<evidence type="ECO:0000313" key="2">
    <source>
        <dbReference type="Proteomes" id="UP000198131"/>
    </source>
</evidence>
<reference evidence="2" key="1">
    <citation type="submission" date="2017-06" db="EMBL/GenBank/DDBJ databases">
        <authorList>
            <person name="Varghese N."/>
            <person name="Submissions S."/>
        </authorList>
    </citation>
    <scope>NUCLEOTIDE SEQUENCE [LARGE SCALE GENOMIC DNA]</scope>
    <source>
        <strain evidence="2">DSM 11116</strain>
    </source>
</reference>
<name>A0A212TE10_9BACT</name>
<organism evidence="1 2">
    <name type="scientific">Hymenobacter gelipurpurascens</name>
    <dbReference type="NCBI Taxonomy" id="89968"/>
    <lineage>
        <taxon>Bacteria</taxon>
        <taxon>Pseudomonadati</taxon>
        <taxon>Bacteroidota</taxon>
        <taxon>Cytophagia</taxon>
        <taxon>Cytophagales</taxon>
        <taxon>Hymenobacteraceae</taxon>
        <taxon>Hymenobacter</taxon>
    </lineage>
</organism>
<gene>
    <name evidence="1" type="ORF">SAMN06265337_1046</name>
</gene>
<keyword evidence="2" id="KW-1185">Reference proteome</keyword>